<evidence type="ECO:0000313" key="2">
    <source>
        <dbReference type="Proteomes" id="UP000800040"/>
    </source>
</evidence>
<dbReference type="Proteomes" id="UP000800040">
    <property type="component" value="Unassembled WGS sequence"/>
</dbReference>
<sequence length="51" mass="5891">LNLPKVSIIVCTNLQLLYDYLVKLSTTKKKRLIIDIIAIRKAYKCSKLIDI</sequence>
<feature type="non-terminal residue" evidence="1">
    <location>
        <position position="1"/>
    </location>
</feature>
<reference evidence="1" key="1">
    <citation type="submission" date="2020-01" db="EMBL/GenBank/DDBJ databases">
        <authorList>
            <consortium name="DOE Joint Genome Institute"/>
            <person name="Haridas S."/>
            <person name="Albert R."/>
            <person name="Binder M."/>
            <person name="Bloem J."/>
            <person name="Labutti K."/>
            <person name="Salamov A."/>
            <person name="Andreopoulos B."/>
            <person name="Baker S.E."/>
            <person name="Barry K."/>
            <person name="Bills G."/>
            <person name="Bluhm B.H."/>
            <person name="Cannon C."/>
            <person name="Castanera R."/>
            <person name="Culley D.E."/>
            <person name="Daum C."/>
            <person name="Ezra D."/>
            <person name="Gonzalez J.B."/>
            <person name="Henrissat B."/>
            <person name="Kuo A."/>
            <person name="Liang C."/>
            <person name="Lipzen A."/>
            <person name="Lutzoni F."/>
            <person name="Magnuson J."/>
            <person name="Mondo S."/>
            <person name="Nolan M."/>
            <person name="Ohm R."/>
            <person name="Pangilinan J."/>
            <person name="Park H.-J."/>
            <person name="Ramirez L."/>
            <person name="Alfaro M."/>
            <person name="Sun H."/>
            <person name="Tritt A."/>
            <person name="Yoshinaga Y."/>
            <person name="Zwiers L.-H."/>
            <person name="Turgeon B.G."/>
            <person name="Goodwin S.B."/>
            <person name="Spatafora J.W."/>
            <person name="Crous P.W."/>
            <person name="Grigoriev I.V."/>
        </authorList>
    </citation>
    <scope>NUCLEOTIDE SEQUENCE</scope>
    <source>
        <strain evidence="1">P77</strain>
    </source>
</reference>
<keyword evidence="2" id="KW-1185">Reference proteome</keyword>
<dbReference type="EMBL" id="ML975899">
    <property type="protein sequence ID" value="KAF1827987.1"/>
    <property type="molecule type" value="Genomic_DNA"/>
</dbReference>
<gene>
    <name evidence="1" type="ORF">BDW02DRAFT_513683</name>
</gene>
<proteinExistence type="predicted"/>
<dbReference type="OrthoDB" id="3774546at2759"/>
<evidence type="ECO:0000313" key="1">
    <source>
        <dbReference type="EMBL" id="KAF1827987.1"/>
    </source>
</evidence>
<organism evidence="1 2">
    <name type="scientific">Decorospora gaudefroyi</name>
    <dbReference type="NCBI Taxonomy" id="184978"/>
    <lineage>
        <taxon>Eukaryota</taxon>
        <taxon>Fungi</taxon>
        <taxon>Dikarya</taxon>
        <taxon>Ascomycota</taxon>
        <taxon>Pezizomycotina</taxon>
        <taxon>Dothideomycetes</taxon>
        <taxon>Pleosporomycetidae</taxon>
        <taxon>Pleosporales</taxon>
        <taxon>Pleosporineae</taxon>
        <taxon>Pleosporaceae</taxon>
        <taxon>Decorospora</taxon>
    </lineage>
</organism>
<accession>A0A6A5K0C9</accession>
<name>A0A6A5K0C9_9PLEO</name>
<protein>
    <submittedName>
        <fullName evidence="1">Uncharacterized protein</fullName>
    </submittedName>
</protein>
<dbReference type="AlphaFoldDB" id="A0A6A5K0C9"/>